<dbReference type="SUPFAM" id="SSF50952">
    <property type="entry name" value="Soluble quinoprotein glucose dehydrogenase"/>
    <property type="match status" value="1"/>
</dbReference>
<evidence type="ECO:0000313" key="3">
    <source>
        <dbReference type="EMBL" id="SEM80591.1"/>
    </source>
</evidence>
<accession>A0A1H8BCA1</accession>
<keyword evidence="1" id="KW-1133">Transmembrane helix</keyword>
<dbReference type="Proteomes" id="UP000199459">
    <property type="component" value="Unassembled WGS sequence"/>
</dbReference>
<evidence type="ECO:0000313" key="4">
    <source>
        <dbReference type="Proteomes" id="UP000199459"/>
    </source>
</evidence>
<dbReference type="STRING" id="917.SAMN05216326_1179"/>
<dbReference type="InterPro" id="IPR027372">
    <property type="entry name" value="Phytase-like_dom"/>
</dbReference>
<feature type="transmembrane region" description="Helical" evidence="1">
    <location>
        <begin position="12"/>
        <end position="35"/>
    </location>
</feature>
<keyword evidence="1" id="KW-0812">Transmembrane</keyword>
<dbReference type="SUPFAM" id="SSF51004">
    <property type="entry name" value="C-terminal (heme d1) domain of cytochrome cd1-nitrite reductase"/>
    <property type="match status" value="1"/>
</dbReference>
<dbReference type="EMBL" id="FOCP01000002">
    <property type="protein sequence ID" value="SEM80591.1"/>
    <property type="molecule type" value="Genomic_DNA"/>
</dbReference>
<dbReference type="InterPro" id="IPR015943">
    <property type="entry name" value="WD40/YVTN_repeat-like_dom_sf"/>
</dbReference>
<dbReference type="PANTHER" id="PTHR46928">
    <property type="entry name" value="MESENCHYME-SPECIFIC CELL SURFACE GLYCOPROTEIN"/>
    <property type="match status" value="1"/>
</dbReference>
<organism evidence="3 4">
    <name type="scientific">Nitrosomonas marina</name>
    <dbReference type="NCBI Taxonomy" id="917"/>
    <lineage>
        <taxon>Bacteria</taxon>
        <taxon>Pseudomonadati</taxon>
        <taxon>Pseudomonadota</taxon>
        <taxon>Betaproteobacteria</taxon>
        <taxon>Nitrosomonadales</taxon>
        <taxon>Nitrosomonadaceae</taxon>
        <taxon>Nitrosomonas</taxon>
    </lineage>
</organism>
<dbReference type="OrthoDB" id="384721at2"/>
<evidence type="ECO:0000256" key="1">
    <source>
        <dbReference type="SAM" id="Phobius"/>
    </source>
</evidence>
<dbReference type="InterPro" id="IPR011048">
    <property type="entry name" value="Haem_d1_sf"/>
</dbReference>
<proteinExistence type="predicted"/>
<name>A0A1H8BCA1_9PROT</name>
<dbReference type="RefSeq" id="WP_090627582.1">
    <property type="nucleotide sequence ID" value="NZ_FOCP01000002.1"/>
</dbReference>
<evidence type="ECO:0000259" key="2">
    <source>
        <dbReference type="Pfam" id="PF13449"/>
    </source>
</evidence>
<dbReference type="InterPro" id="IPR052956">
    <property type="entry name" value="Mesenchyme-surface_protein"/>
</dbReference>
<protein>
    <submittedName>
        <fullName evidence="3">Esterase-like activity of phytase</fullName>
    </submittedName>
</protein>
<dbReference type="Gene3D" id="2.130.10.10">
    <property type="entry name" value="YVTN repeat-like/Quinoprotein amine dehydrogenase"/>
    <property type="match status" value="1"/>
</dbReference>
<dbReference type="PANTHER" id="PTHR46928:SF1">
    <property type="entry name" value="MESENCHYME-SPECIFIC CELL SURFACE GLYCOPROTEIN"/>
    <property type="match status" value="1"/>
</dbReference>
<dbReference type="Pfam" id="PF13449">
    <property type="entry name" value="Phytase-like"/>
    <property type="match status" value="1"/>
</dbReference>
<dbReference type="InterPro" id="IPR011041">
    <property type="entry name" value="Quinoprot_gluc/sorb_DH_b-prop"/>
</dbReference>
<dbReference type="AlphaFoldDB" id="A0A1H8BCA1"/>
<feature type="domain" description="Phytase-like" evidence="2">
    <location>
        <begin position="460"/>
        <end position="744"/>
    </location>
</feature>
<reference evidence="3 4" key="1">
    <citation type="submission" date="2016-10" db="EMBL/GenBank/DDBJ databases">
        <authorList>
            <person name="de Groot N.N."/>
        </authorList>
    </citation>
    <scope>NUCLEOTIDE SEQUENCE [LARGE SCALE GENOMIC DNA]</scope>
    <source>
        <strain evidence="3 4">Nm22</strain>
    </source>
</reference>
<sequence length="775" mass="84808">MHINSDISRLKVHTYTVFGVIVLVVFFLLPFAALADGRVFNRIATFPVYLNTDMGVETVAEIVDASKDGNTLVYTDSETGKLGFVDIQRPDNPQALGAIDVGGEPTSVAVAGEYALVAVNTSPSFISPSGHLHVVHIGMQTIVATHKLAGQPDSVAVSPDERYAAIVIENERDEDLGNGEPPQAPAGLLQIVDLTGVPADWSIRDVNLDNLADLFPGDAEPEYVDINTDNIAVVTMQENNHIVLIDLATGTIINHFSAGLTDLHQIDTQEEDPALISLTDTLTNVAREPDGVTWISNEVFATADEGDLFGGSRGFTLFDTDGNILFEAGNTLEHEVVRLGHYPDSRSGNKGNEPENVEFAEYRHQQYLFVASERSSVIFVYKIKGRHHKPVLKQVLPAGVGPEGIKAIPNRNLLVAASENDSRDDKYRSVITIYQLEKSNHGKANYPTVFSKNRDDGTPIPWGALSGFAIDPRHEKTLYAVHDSFYQQSRIYVMNIHKKPAVITGEIILKDQNGHTVNLDAEGIAASSNRDGSFWIASEGAGSVDDPGRPVTSLNELVHVAADGVIIDTVTLPDSVNAKQRRFGFEGVASVKEGDNEVLYVAFQRPWIGDPEPNNSDDGGQVRIGRYDTASREWTFAYYPLEVRQSPNGGWVGLSEITALRDGRFAVVERDNQANTDARIKHIYAFSVNNVIFRPEGETFDVLTKTLIRDLMPDLEATGGMVLEKIESLAVTRKGDMLFANDNDGVDDSNGETQLIRINGVFEKSRRDTIVRSTD</sequence>
<gene>
    <name evidence="3" type="ORF">SAMN05216325_102208</name>
</gene>
<keyword evidence="1" id="KW-0472">Membrane</keyword>